<keyword evidence="18" id="KW-1185">Reference proteome</keyword>
<dbReference type="Proteomes" id="UP000618051">
    <property type="component" value="Unassembled WGS sequence"/>
</dbReference>
<comment type="catalytic activity">
    <reaction evidence="13">
        <text>GTP + H2O = GDP + phosphate + H(+)</text>
        <dbReference type="Rhea" id="RHEA:19669"/>
        <dbReference type="ChEBI" id="CHEBI:15377"/>
        <dbReference type="ChEBI" id="CHEBI:15378"/>
        <dbReference type="ChEBI" id="CHEBI:37565"/>
        <dbReference type="ChEBI" id="CHEBI:43474"/>
        <dbReference type="ChEBI" id="CHEBI:58189"/>
    </reaction>
    <physiologicalReaction direction="left-to-right" evidence="13">
        <dbReference type="Rhea" id="RHEA:19670"/>
    </physiologicalReaction>
</comment>
<feature type="binding site" evidence="14">
    <location>
        <begin position="303"/>
        <end position="306"/>
    </location>
    <ligand>
        <name>GTP</name>
        <dbReference type="ChEBI" id="CHEBI:37565"/>
    </ligand>
</feature>
<dbReference type="SMART" id="SM00275">
    <property type="entry name" value="G_alpha"/>
    <property type="match status" value="1"/>
</dbReference>
<evidence type="ECO:0000313" key="18">
    <source>
        <dbReference type="Proteomes" id="UP000618051"/>
    </source>
</evidence>
<dbReference type="GO" id="GO:0005525">
    <property type="term" value="F:GTP binding"/>
    <property type="evidence" value="ECO:0007669"/>
    <property type="project" value="UniProtKB-KW"/>
</dbReference>
<comment type="similarity">
    <text evidence="1">Belongs to the G-alpha family. G(i/o/t/z) subfamily.</text>
</comment>
<comment type="function">
    <text evidence="12">Guanine nucleotide-binding proteins (G proteins) function as transducers downstream of G protein-coupled receptors (GPCRs) in numerous signaling cascades. The alpha chain contains the guanine nucleotide binding site and alternates between an active, GTP-bound state and an inactive, GDP-bound state. Signaling by an activated GPCR promotes GDP release and GTP binding. The alpha subunit has a low GTPase activity that converts bound GTP to GDP, thereby terminating the signal. Both GDP release and GTP hydrolysis are modulated by numerous regulatory proteins. Signaling is mediated via effector proteins, such as adenylate cyclase. Inhibits adenylate cyclase activity, leading to decreased intracellular cAMP levels.</text>
</comment>
<dbReference type="FunFam" id="3.40.50.300:FF:002307">
    <property type="entry name" value="Guanine nucleotide-binding protein G(k) subunit alpha"/>
    <property type="match status" value="2"/>
</dbReference>
<dbReference type="InterPro" id="IPR001408">
    <property type="entry name" value="Gprotein_alpha_I"/>
</dbReference>
<protein>
    <recommendedName>
        <fullName evidence="11">Guanine nucleotide-binding protein G(o) subunit alpha</fullName>
    </recommendedName>
</protein>
<dbReference type="PROSITE" id="PS51882">
    <property type="entry name" value="G_ALPHA"/>
    <property type="match status" value="2"/>
</dbReference>
<feature type="binding site" evidence="14">
    <location>
        <begin position="201"/>
        <end position="205"/>
    </location>
    <ligand>
        <name>GTP</name>
        <dbReference type="ChEBI" id="CHEBI:37565"/>
    </ligand>
</feature>
<dbReference type="GO" id="GO:0003924">
    <property type="term" value="F:GTPase activity"/>
    <property type="evidence" value="ECO:0007669"/>
    <property type="project" value="InterPro"/>
</dbReference>
<evidence type="ECO:0000313" key="17">
    <source>
        <dbReference type="EMBL" id="KAI1235455.1"/>
    </source>
</evidence>
<keyword evidence="8" id="KW-0564">Palmitate</keyword>
<reference evidence="16" key="1">
    <citation type="submission" date="2020-10" db="EMBL/GenBank/DDBJ databases">
        <title>Feather gene expression reveals the developmental basis of iridescence in African starlings.</title>
        <authorList>
            <person name="Rubenstein D.R."/>
        </authorList>
    </citation>
    <scope>NUCLEOTIDE SEQUENCE</scope>
    <source>
        <strain evidence="16">SS15</strain>
        <tissue evidence="16">Liver</tissue>
    </source>
</reference>
<evidence type="ECO:0000256" key="13">
    <source>
        <dbReference type="ARBA" id="ARBA00049117"/>
    </source>
</evidence>
<feature type="binding site" evidence="15">
    <location>
        <position position="182"/>
    </location>
    <ligand>
        <name>Mg(2+)</name>
        <dbReference type="ChEBI" id="CHEBI:18420"/>
    </ligand>
</feature>
<dbReference type="SUPFAM" id="SSF52540">
    <property type="entry name" value="P-loop containing nucleoside triphosphate hydrolases"/>
    <property type="match status" value="2"/>
</dbReference>
<keyword evidence="7 14" id="KW-0342">GTP-binding</keyword>
<organism evidence="16">
    <name type="scientific">Lamprotornis superbus</name>
    <dbReference type="NCBI Taxonomy" id="245042"/>
    <lineage>
        <taxon>Eukaryota</taxon>
        <taxon>Metazoa</taxon>
        <taxon>Chordata</taxon>
        <taxon>Craniata</taxon>
        <taxon>Vertebrata</taxon>
        <taxon>Euteleostomi</taxon>
        <taxon>Archelosauria</taxon>
        <taxon>Archosauria</taxon>
        <taxon>Dinosauria</taxon>
        <taxon>Saurischia</taxon>
        <taxon>Theropoda</taxon>
        <taxon>Coelurosauria</taxon>
        <taxon>Aves</taxon>
        <taxon>Neognathae</taxon>
        <taxon>Neoaves</taxon>
        <taxon>Telluraves</taxon>
        <taxon>Australaves</taxon>
        <taxon>Passeriformes</taxon>
        <taxon>Sturnidae</taxon>
        <taxon>Lamprotornis</taxon>
    </lineage>
</organism>
<dbReference type="Gene3D" id="1.10.400.10">
    <property type="entry name" value="GI Alpha 1, domain 2-like"/>
    <property type="match status" value="1"/>
</dbReference>
<dbReference type="GO" id="GO:0031852">
    <property type="term" value="F:mu-type opioid receptor binding"/>
    <property type="evidence" value="ECO:0007669"/>
    <property type="project" value="TreeGrafter"/>
</dbReference>
<keyword evidence="6 15" id="KW-0460">Magnesium</keyword>
<evidence type="ECO:0000313" key="16">
    <source>
        <dbReference type="EMBL" id="KAG0122738.1"/>
    </source>
</evidence>
<dbReference type="PRINTS" id="PR00441">
    <property type="entry name" value="GPROTEINAI"/>
</dbReference>
<evidence type="ECO:0000256" key="12">
    <source>
        <dbReference type="ARBA" id="ARBA00045229"/>
    </source>
</evidence>
<dbReference type="GO" id="GO:0031821">
    <property type="term" value="F:G protein-coupled serotonin receptor binding"/>
    <property type="evidence" value="ECO:0007669"/>
    <property type="project" value="TreeGrafter"/>
</dbReference>
<evidence type="ECO:0000256" key="1">
    <source>
        <dbReference type="ARBA" id="ARBA00006628"/>
    </source>
</evidence>
<gene>
    <name evidence="17" type="ORF">IHE44_0002319</name>
    <name evidence="16" type="ORF">IHE44_008471</name>
</gene>
<feature type="binding site" evidence="14">
    <location>
        <begin position="151"/>
        <end position="152"/>
    </location>
    <ligand>
        <name>GTP</name>
        <dbReference type="ChEBI" id="CHEBI:37565"/>
    </ligand>
</feature>
<dbReference type="InterPro" id="IPR001019">
    <property type="entry name" value="Gprotein_alpha_su"/>
</dbReference>
<evidence type="ECO:0000256" key="5">
    <source>
        <dbReference type="ARBA" id="ARBA00022801"/>
    </source>
</evidence>
<keyword evidence="10" id="KW-0449">Lipoprotein</keyword>
<dbReference type="PANTHER" id="PTHR10218:SF363">
    <property type="entry name" value="G PROTEIN SUBUNIT ALPHA O1"/>
    <property type="match status" value="1"/>
</dbReference>
<dbReference type="FunFam" id="3.40.50.300:FF:003559">
    <property type="entry name" value="Guanine nucleotide-binding protein G(i) subunit alpha-1"/>
    <property type="match status" value="1"/>
</dbReference>
<keyword evidence="9" id="KW-0807">Transducer</keyword>
<evidence type="ECO:0000256" key="11">
    <source>
        <dbReference type="ARBA" id="ARBA00040796"/>
    </source>
</evidence>
<comment type="caution">
    <text evidence="16">The sequence shown here is derived from an EMBL/GenBank/DDBJ whole genome shotgun (WGS) entry which is preliminary data.</text>
</comment>
<dbReference type="PRINTS" id="PR00318">
    <property type="entry name" value="GPROTEINA"/>
</dbReference>
<proteinExistence type="inferred from homology"/>
<accession>A0A835NW03</accession>
<evidence type="ECO:0000256" key="7">
    <source>
        <dbReference type="ARBA" id="ARBA00023134"/>
    </source>
</evidence>
<evidence type="ECO:0000256" key="8">
    <source>
        <dbReference type="ARBA" id="ARBA00023139"/>
    </source>
</evidence>
<dbReference type="SUPFAM" id="SSF47895">
    <property type="entry name" value="Transducin (alpha subunit), insertion domain"/>
    <property type="match status" value="1"/>
</dbReference>
<dbReference type="GO" id="GO:0007188">
    <property type="term" value="P:adenylate cyclase-modulating G protein-coupled receptor signaling pathway"/>
    <property type="evidence" value="ECO:0007669"/>
    <property type="project" value="InterPro"/>
</dbReference>
<dbReference type="FunFam" id="3.40.50.300:FF:003800">
    <property type="entry name" value="Guanine nucleotide-binding protein G(k) subunit alpha"/>
    <property type="match status" value="1"/>
</dbReference>
<dbReference type="FunFam" id="1.10.400.10:FF:000020">
    <property type="entry name" value="Guanine nucleotide-binding protein G(o) subunit alpha"/>
    <property type="match status" value="1"/>
</dbReference>
<evidence type="ECO:0000256" key="2">
    <source>
        <dbReference type="ARBA" id="ARBA00022707"/>
    </source>
</evidence>
<evidence type="ECO:0000256" key="14">
    <source>
        <dbReference type="PIRSR" id="PIRSR601019-1"/>
    </source>
</evidence>
<evidence type="ECO:0000256" key="10">
    <source>
        <dbReference type="ARBA" id="ARBA00023288"/>
    </source>
</evidence>
<feature type="binding site" evidence="15">
    <location>
        <position position="47"/>
    </location>
    <ligand>
        <name>Mg(2+)</name>
        <dbReference type="ChEBI" id="CHEBI:18420"/>
    </ligand>
</feature>
<evidence type="ECO:0000256" key="4">
    <source>
        <dbReference type="ARBA" id="ARBA00022741"/>
    </source>
</evidence>
<dbReference type="Pfam" id="PF00503">
    <property type="entry name" value="G-alpha"/>
    <property type="match status" value="2"/>
</dbReference>
<keyword evidence="5" id="KW-0378">Hydrolase</keyword>
<keyword evidence="3 15" id="KW-0479">Metal-binding</keyword>
<feature type="binding site" evidence="14">
    <location>
        <begin position="176"/>
        <end position="182"/>
    </location>
    <ligand>
        <name>GTP</name>
        <dbReference type="ChEBI" id="CHEBI:37565"/>
    </ligand>
</feature>
<dbReference type="InterPro" id="IPR011025">
    <property type="entry name" value="GproteinA_insert"/>
</dbReference>
<dbReference type="EMBL" id="JADDUC010000033">
    <property type="protein sequence ID" value="KAG0122738.1"/>
    <property type="molecule type" value="Genomic_DNA"/>
</dbReference>
<name>A0A835NW03_9PASS</name>
<reference evidence="17 18" key="2">
    <citation type="journal article" date="2021" name="J. Hered.">
        <title>Feather Gene Expression Elucidates the Developmental Basis of Plumage Iridescence in African Starlings.</title>
        <authorList>
            <person name="Rubenstein D.R."/>
            <person name="Corvelo A."/>
            <person name="MacManes M.D."/>
            <person name="Maia R."/>
            <person name="Narzisi G."/>
            <person name="Rousaki A."/>
            <person name="Vandenabeele P."/>
            <person name="Shawkey M.D."/>
            <person name="Solomon J."/>
        </authorList>
    </citation>
    <scope>NUCLEOTIDE SEQUENCE [LARGE SCALE GENOMIC DNA]</scope>
    <source>
        <strain evidence="17">SS15</strain>
    </source>
</reference>
<feature type="binding site" evidence="14">
    <location>
        <position position="359"/>
    </location>
    <ligand>
        <name>GTP</name>
        <dbReference type="ChEBI" id="CHEBI:37565"/>
    </ligand>
</feature>
<dbReference type="EMBL" id="JADDUC020000012">
    <property type="protein sequence ID" value="KAI1235455.1"/>
    <property type="molecule type" value="Genomic_DNA"/>
</dbReference>
<dbReference type="AlphaFoldDB" id="A0A835NW03"/>
<dbReference type="GO" id="GO:0005834">
    <property type="term" value="C:heterotrimeric G-protein complex"/>
    <property type="evidence" value="ECO:0007669"/>
    <property type="project" value="TreeGrafter"/>
</dbReference>
<dbReference type="GO" id="GO:0051430">
    <property type="term" value="F:corticotropin-releasing hormone receptor 1 binding"/>
    <property type="evidence" value="ECO:0007669"/>
    <property type="project" value="TreeGrafter"/>
</dbReference>
<evidence type="ECO:0000256" key="9">
    <source>
        <dbReference type="ARBA" id="ARBA00023224"/>
    </source>
</evidence>
<keyword evidence="4 14" id="KW-0547">Nucleotide-binding</keyword>
<feature type="binding site" evidence="14">
    <location>
        <begin position="43"/>
        <end position="48"/>
    </location>
    <ligand>
        <name>GTP</name>
        <dbReference type="ChEBI" id="CHEBI:37565"/>
    </ligand>
</feature>
<dbReference type="GO" id="GO:0031683">
    <property type="term" value="F:G-protein beta/gamma-subunit complex binding"/>
    <property type="evidence" value="ECO:0007669"/>
    <property type="project" value="InterPro"/>
</dbReference>
<keyword evidence="2" id="KW-0519">Myristate</keyword>
<dbReference type="PANTHER" id="PTHR10218">
    <property type="entry name" value="GTP-BINDING PROTEIN ALPHA SUBUNIT"/>
    <property type="match status" value="1"/>
</dbReference>
<dbReference type="GO" id="GO:0005737">
    <property type="term" value="C:cytoplasm"/>
    <property type="evidence" value="ECO:0007669"/>
    <property type="project" value="TreeGrafter"/>
</dbReference>
<dbReference type="GO" id="GO:0046872">
    <property type="term" value="F:metal ion binding"/>
    <property type="evidence" value="ECO:0007669"/>
    <property type="project" value="UniProtKB-KW"/>
</dbReference>
<sequence length="578" mass="64990">MGCTLSAEERAALERSKAIEKNLKEDGISAAKDVKLLLLGAGESGKSTIVKQMKIIHEDGFSGEDVKQYKPVVYSNTIQSLAAIVRAMDTLGIEYGDKERRADAKMVCDVVSRMEDTEPFSPELLSAMMRLWADSGIQECFNRSREYQLNDSAQYYLDSLDRIGAADYQPTEQDILRTRVKTTGIVETHFTFKNLHFRLFDVGGQRSERKKWIHCFEDVTAIIFCVALSGYDQVLHEDETTVSLTGFWRPQHLFMGYCIASNPQRSPNAPWGATNRMHESLKLFDSICNNKWFTDTSIILFLNKKDIFEEKIKKSPLSICFPEYTGPNAFTEAVAYIQTQYESKNKSANKEIYTHITCATDTNNIQFVFDAVTDVIIANNLRGISCSPTPALASSPRGAQYLISSTFVTSSNLPLSYCRGVFLPSNHFSSQKMFFSPLTLCLCLLLSPLLPLCSPLQNRMHESLMLFDSICNNKFFIDTSIILFLNKKDLFAEKIKKSPLTICFPEYTALTPALPAGPNTYEDAAAYIQAQFESKNRSPNKEIYCHMTCATDTNNIQVVFDAVTDIIIANNLRGCGLY</sequence>
<evidence type="ECO:0000256" key="3">
    <source>
        <dbReference type="ARBA" id="ARBA00022723"/>
    </source>
</evidence>
<reference evidence="17" key="3">
    <citation type="submission" date="2022-01" db="EMBL/GenBank/DDBJ databases">
        <authorList>
            <person name="Rubenstein D.R."/>
        </authorList>
    </citation>
    <scope>NUCLEOTIDE SEQUENCE</scope>
    <source>
        <strain evidence="17">SS15</strain>
        <tissue evidence="17">Liver</tissue>
    </source>
</reference>
<evidence type="ECO:0000256" key="6">
    <source>
        <dbReference type="ARBA" id="ARBA00022842"/>
    </source>
</evidence>
<dbReference type="InterPro" id="IPR027417">
    <property type="entry name" value="P-loop_NTPase"/>
</dbReference>
<dbReference type="GO" id="GO:0007212">
    <property type="term" value="P:G protein-coupled dopamine receptor signaling pathway"/>
    <property type="evidence" value="ECO:0007669"/>
    <property type="project" value="TreeGrafter"/>
</dbReference>
<dbReference type="CDD" id="cd00066">
    <property type="entry name" value="G-alpha"/>
    <property type="match status" value="1"/>
</dbReference>
<dbReference type="OrthoDB" id="5817230at2759"/>
<dbReference type="Gene3D" id="3.40.50.300">
    <property type="entry name" value="P-loop containing nucleotide triphosphate hydrolases"/>
    <property type="match status" value="2"/>
</dbReference>
<evidence type="ECO:0000256" key="15">
    <source>
        <dbReference type="PIRSR" id="PIRSR601019-2"/>
    </source>
</evidence>